<proteinExistence type="predicted"/>
<accession>A0ABS4JFG4</accession>
<dbReference type="InterPro" id="IPR037143">
    <property type="entry name" value="4-PPantetheinyl_Trfase_dom_sf"/>
</dbReference>
<protein>
    <submittedName>
        <fullName evidence="1">Phosphopantetheinyl transferase (Holo-ACP synthase)</fullName>
    </submittedName>
</protein>
<dbReference type="GO" id="GO:0016740">
    <property type="term" value="F:transferase activity"/>
    <property type="evidence" value="ECO:0007669"/>
    <property type="project" value="UniProtKB-KW"/>
</dbReference>
<organism evidence="1 2">
    <name type="scientific">Paenibacillus shirakamiensis</name>
    <dbReference type="NCBI Taxonomy" id="1265935"/>
    <lineage>
        <taxon>Bacteria</taxon>
        <taxon>Bacillati</taxon>
        <taxon>Bacillota</taxon>
        <taxon>Bacilli</taxon>
        <taxon>Bacillales</taxon>
        <taxon>Paenibacillaceae</taxon>
        <taxon>Paenibacillus</taxon>
    </lineage>
</organism>
<dbReference type="Gene3D" id="3.90.470.20">
    <property type="entry name" value="4'-phosphopantetheinyl transferase domain"/>
    <property type="match status" value="1"/>
</dbReference>
<gene>
    <name evidence="1" type="ORF">J2Z69_001481</name>
</gene>
<keyword evidence="2" id="KW-1185">Reference proteome</keyword>
<evidence type="ECO:0000313" key="2">
    <source>
        <dbReference type="Proteomes" id="UP001519288"/>
    </source>
</evidence>
<dbReference type="Proteomes" id="UP001519288">
    <property type="component" value="Unassembled WGS sequence"/>
</dbReference>
<sequence>MFDKLIHHTLYQLECSDNYTLVILENERLEVILNNSVLSDWFTPQEIQEIRSKGRLIERVSARLAAKIAIHQNHTSLTPHHIEIRSEQSGQPQVYIEGCPYARGVISLSHTRNFGAAYFFITN</sequence>
<keyword evidence="1" id="KW-0808">Transferase</keyword>
<evidence type="ECO:0000313" key="1">
    <source>
        <dbReference type="EMBL" id="MBP2000450.1"/>
    </source>
</evidence>
<dbReference type="EMBL" id="JAGGLD010000002">
    <property type="protein sequence ID" value="MBP2000450.1"/>
    <property type="molecule type" value="Genomic_DNA"/>
</dbReference>
<name>A0ABS4JFG4_9BACL</name>
<dbReference type="RefSeq" id="WP_209860692.1">
    <property type="nucleotide sequence ID" value="NZ_JAGGLD010000002.1"/>
</dbReference>
<reference evidence="1 2" key="1">
    <citation type="submission" date="2021-03" db="EMBL/GenBank/DDBJ databases">
        <title>Genomic Encyclopedia of Type Strains, Phase IV (KMG-IV): sequencing the most valuable type-strain genomes for metagenomic binning, comparative biology and taxonomic classification.</title>
        <authorList>
            <person name="Goeker M."/>
        </authorList>
    </citation>
    <scope>NUCLEOTIDE SEQUENCE [LARGE SCALE GENOMIC DNA]</scope>
    <source>
        <strain evidence="1 2">DSM 26806</strain>
    </source>
</reference>
<dbReference type="SUPFAM" id="SSF56214">
    <property type="entry name" value="4'-phosphopantetheinyl transferase"/>
    <property type="match status" value="1"/>
</dbReference>
<comment type="caution">
    <text evidence="1">The sequence shown here is derived from an EMBL/GenBank/DDBJ whole genome shotgun (WGS) entry which is preliminary data.</text>
</comment>